<keyword evidence="2" id="KW-0804">Transcription</keyword>
<dbReference type="InterPro" id="IPR038187">
    <property type="entry name" value="NAC_A/B_dom_sf"/>
</dbReference>
<accession>A0AAD8UUC1</accession>
<dbReference type="SMART" id="SM01407">
    <property type="entry name" value="NAC"/>
    <property type="match status" value="1"/>
</dbReference>
<evidence type="ECO:0000259" key="3">
    <source>
        <dbReference type="PROSITE" id="PS51151"/>
    </source>
</evidence>
<dbReference type="Proteomes" id="UP001230268">
    <property type="component" value="Unassembled WGS sequence"/>
</dbReference>
<evidence type="ECO:0000313" key="4">
    <source>
        <dbReference type="EMBL" id="KAK1443953.1"/>
    </source>
</evidence>
<dbReference type="FunFam" id="2.20.70.30:FF:000001">
    <property type="entry name" value="Transcription factor BTF3 homolog"/>
    <property type="match status" value="1"/>
</dbReference>
<keyword evidence="2" id="KW-0805">Transcription regulation</keyword>
<name>A0AAD8UUC1_BABGI</name>
<sequence length="165" mass="17954">MSSAVVEDVTPDMLAARERLRARMGVSGKQTGGKGTARRKVKKTSKLVGDDKRLQFGLRSIGAASIPGIEEVQMIKADGHIITFNNPKVQAAPNANTYVISGVGEEREISIPDLIKQLSAAGFDTSQSLMKKDDEDACDIPKLVEVFDDVAEKDDDECDEMEEQK</sequence>
<dbReference type="PANTHER" id="PTHR10351">
    <property type="entry name" value="TRANSCRIPTION FACTOR BTF3 FAMILY MEMBER"/>
    <property type="match status" value="1"/>
</dbReference>
<evidence type="ECO:0000256" key="2">
    <source>
        <dbReference type="RuleBase" id="RU361272"/>
    </source>
</evidence>
<feature type="domain" description="NAC-A/B" evidence="3">
    <location>
        <begin position="48"/>
        <end position="113"/>
    </location>
</feature>
<comment type="subunit">
    <text evidence="2">Part of the nascent polypeptide-associated complex (NAC).</text>
</comment>
<organism evidence="4 5">
    <name type="scientific">Babesia gibsoni</name>
    <dbReference type="NCBI Taxonomy" id="33632"/>
    <lineage>
        <taxon>Eukaryota</taxon>
        <taxon>Sar</taxon>
        <taxon>Alveolata</taxon>
        <taxon>Apicomplexa</taxon>
        <taxon>Aconoidasida</taxon>
        <taxon>Piroplasmida</taxon>
        <taxon>Babesiidae</taxon>
        <taxon>Babesia</taxon>
    </lineage>
</organism>
<proteinExistence type="inferred from homology"/>
<protein>
    <recommendedName>
        <fullName evidence="2">Nascent polypeptide-associated complex subunit beta</fullName>
    </recommendedName>
</protein>
<dbReference type="InterPro" id="IPR002715">
    <property type="entry name" value="Nas_poly-pep-assoc_cplx_dom"/>
</dbReference>
<reference evidence="4" key="1">
    <citation type="submission" date="2023-08" db="EMBL/GenBank/DDBJ databases">
        <title>Draft sequence of the Babesia gibsoni genome.</title>
        <authorList>
            <person name="Yamagishi J.Y."/>
            <person name="Xuan X.X."/>
        </authorList>
    </citation>
    <scope>NUCLEOTIDE SEQUENCE</scope>
    <source>
        <strain evidence="4">Azabu</strain>
    </source>
</reference>
<dbReference type="CDD" id="cd22055">
    <property type="entry name" value="NAC_BTF3"/>
    <property type="match status" value="1"/>
</dbReference>
<dbReference type="PROSITE" id="PS51151">
    <property type="entry name" value="NAC_AB"/>
    <property type="match status" value="1"/>
</dbReference>
<keyword evidence="5" id="KW-1185">Reference proteome</keyword>
<dbReference type="Pfam" id="PF01849">
    <property type="entry name" value="NAC"/>
    <property type="match status" value="1"/>
</dbReference>
<comment type="caution">
    <text evidence="4">The sequence shown here is derived from an EMBL/GenBank/DDBJ whole genome shotgun (WGS) entry which is preliminary data.</text>
</comment>
<comment type="similarity">
    <text evidence="1 2">Belongs to the NAC-beta family.</text>
</comment>
<dbReference type="InterPro" id="IPR039370">
    <property type="entry name" value="BTF3"/>
</dbReference>
<evidence type="ECO:0000313" key="5">
    <source>
        <dbReference type="Proteomes" id="UP001230268"/>
    </source>
</evidence>
<evidence type="ECO:0000256" key="1">
    <source>
        <dbReference type="ARBA" id="ARBA00005296"/>
    </source>
</evidence>
<dbReference type="AlphaFoldDB" id="A0AAD8UUC1"/>
<gene>
    <name evidence="4" type="ORF">BgAZ_208290</name>
</gene>
<dbReference type="EMBL" id="JAVEPI010000002">
    <property type="protein sequence ID" value="KAK1443953.1"/>
    <property type="molecule type" value="Genomic_DNA"/>
</dbReference>
<dbReference type="Gene3D" id="2.20.70.30">
    <property type="entry name" value="Nascent polypeptide-associated complex domain"/>
    <property type="match status" value="1"/>
</dbReference>